<dbReference type="GO" id="GO:0032993">
    <property type="term" value="C:protein-DNA complex"/>
    <property type="evidence" value="ECO:0007669"/>
    <property type="project" value="TreeGrafter"/>
</dbReference>
<evidence type="ECO:0000259" key="7">
    <source>
        <dbReference type="PROSITE" id="PS51755"/>
    </source>
</evidence>
<reference evidence="8" key="1">
    <citation type="submission" date="2023-01" db="EMBL/GenBank/DDBJ databases">
        <title>Human gut microbiome strain richness.</title>
        <authorList>
            <person name="Chen-Liaw A."/>
        </authorList>
    </citation>
    <scope>NUCLEOTIDE SEQUENCE</scope>
    <source>
        <strain evidence="8">1001217st1_A9_1001217B_191108</strain>
    </source>
</reference>
<dbReference type="GO" id="GO:0000156">
    <property type="term" value="F:phosphorelay response regulator activity"/>
    <property type="evidence" value="ECO:0007669"/>
    <property type="project" value="TreeGrafter"/>
</dbReference>
<dbReference type="InterPro" id="IPR036388">
    <property type="entry name" value="WH-like_DNA-bd_sf"/>
</dbReference>
<keyword evidence="1" id="KW-0597">Phosphoprotein</keyword>
<keyword evidence="3" id="KW-0805">Transcription regulation</keyword>
<feature type="domain" description="OmpR/PhoB-type" evidence="7">
    <location>
        <begin position="19"/>
        <end position="119"/>
    </location>
</feature>
<dbReference type="GO" id="GO:0006355">
    <property type="term" value="P:regulation of DNA-templated transcription"/>
    <property type="evidence" value="ECO:0007669"/>
    <property type="project" value="InterPro"/>
</dbReference>
<dbReference type="InterPro" id="IPR001867">
    <property type="entry name" value="OmpR/PhoB-type_DNA-bd"/>
</dbReference>
<sequence>MCVPCFTSYIRGHNNSQLLTEIQEGNLYVCLEQRLVRVQNQVVDLTAKEFDILALLIQNPKRVFTYEMIIEIVWNEDYSYYSRKAVNNHISNMRKKLKISPDVPDYIKSVTGVGYKFDT</sequence>
<evidence type="ECO:0000256" key="1">
    <source>
        <dbReference type="ARBA" id="ARBA00022553"/>
    </source>
</evidence>
<evidence type="ECO:0000313" key="8">
    <source>
        <dbReference type="EMBL" id="MDB8738323.1"/>
    </source>
</evidence>
<dbReference type="SMART" id="SM00862">
    <property type="entry name" value="Trans_reg_C"/>
    <property type="match status" value="1"/>
</dbReference>
<keyword evidence="5" id="KW-0804">Transcription</keyword>
<dbReference type="PROSITE" id="PS51755">
    <property type="entry name" value="OMPR_PHOB"/>
    <property type="match status" value="1"/>
</dbReference>
<evidence type="ECO:0000256" key="6">
    <source>
        <dbReference type="PROSITE-ProRule" id="PRU01091"/>
    </source>
</evidence>
<organism evidence="8 9">
    <name type="scientific">Mediterraneibacter gnavus</name>
    <name type="common">Ruminococcus gnavus</name>
    <dbReference type="NCBI Taxonomy" id="33038"/>
    <lineage>
        <taxon>Bacteria</taxon>
        <taxon>Bacillati</taxon>
        <taxon>Bacillota</taxon>
        <taxon>Clostridia</taxon>
        <taxon>Lachnospirales</taxon>
        <taxon>Lachnospiraceae</taxon>
        <taxon>Mediterraneibacter</taxon>
    </lineage>
</organism>
<gene>
    <name evidence="8" type="ORF">PNU63_05965</name>
</gene>
<dbReference type="PANTHER" id="PTHR48111:SF1">
    <property type="entry name" value="TWO-COMPONENT RESPONSE REGULATOR ORR33"/>
    <property type="match status" value="1"/>
</dbReference>
<evidence type="ECO:0000256" key="4">
    <source>
        <dbReference type="ARBA" id="ARBA00023125"/>
    </source>
</evidence>
<evidence type="ECO:0000313" key="9">
    <source>
        <dbReference type="Proteomes" id="UP001211731"/>
    </source>
</evidence>
<name>A0AB35IX47_MEDGN</name>
<dbReference type="CDD" id="cd00383">
    <property type="entry name" value="trans_reg_C"/>
    <property type="match status" value="1"/>
</dbReference>
<dbReference type="Pfam" id="PF00486">
    <property type="entry name" value="Trans_reg_C"/>
    <property type="match status" value="1"/>
</dbReference>
<dbReference type="InterPro" id="IPR039420">
    <property type="entry name" value="WalR-like"/>
</dbReference>
<dbReference type="SUPFAM" id="SSF46894">
    <property type="entry name" value="C-terminal effector domain of the bipartite response regulators"/>
    <property type="match status" value="1"/>
</dbReference>
<dbReference type="PANTHER" id="PTHR48111">
    <property type="entry name" value="REGULATOR OF RPOS"/>
    <property type="match status" value="1"/>
</dbReference>
<keyword evidence="4 6" id="KW-0238">DNA-binding</keyword>
<dbReference type="GO" id="GO:0000976">
    <property type="term" value="F:transcription cis-regulatory region binding"/>
    <property type="evidence" value="ECO:0007669"/>
    <property type="project" value="TreeGrafter"/>
</dbReference>
<comment type="caution">
    <text evidence="8">The sequence shown here is derived from an EMBL/GenBank/DDBJ whole genome shotgun (WGS) entry which is preliminary data.</text>
</comment>
<dbReference type="Gene3D" id="1.10.10.10">
    <property type="entry name" value="Winged helix-like DNA-binding domain superfamily/Winged helix DNA-binding domain"/>
    <property type="match status" value="1"/>
</dbReference>
<protein>
    <submittedName>
        <fullName evidence="8">Response regulator transcription factor</fullName>
    </submittedName>
</protein>
<dbReference type="Proteomes" id="UP001211731">
    <property type="component" value="Unassembled WGS sequence"/>
</dbReference>
<dbReference type="GO" id="GO:0005829">
    <property type="term" value="C:cytosol"/>
    <property type="evidence" value="ECO:0007669"/>
    <property type="project" value="TreeGrafter"/>
</dbReference>
<proteinExistence type="predicted"/>
<evidence type="ECO:0000256" key="5">
    <source>
        <dbReference type="ARBA" id="ARBA00023163"/>
    </source>
</evidence>
<evidence type="ECO:0000256" key="3">
    <source>
        <dbReference type="ARBA" id="ARBA00023015"/>
    </source>
</evidence>
<feature type="DNA-binding region" description="OmpR/PhoB-type" evidence="6">
    <location>
        <begin position="19"/>
        <end position="119"/>
    </location>
</feature>
<keyword evidence="2" id="KW-0902">Two-component regulatory system</keyword>
<evidence type="ECO:0000256" key="2">
    <source>
        <dbReference type="ARBA" id="ARBA00023012"/>
    </source>
</evidence>
<accession>A0AB35IX47</accession>
<dbReference type="InterPro" id="IPR016032">
    <property type="entry name" value="Sig_transdc_resp-reg_C-effctor"/>
</dbReference>
<dbReference type="AlphaFoldDB" id="A0AB35IX47"/>
<dbReference type="EMBL" id="JAQMLR010000004">
    <property type="protein sequence ID" value="MDB8738323.1"/>
    <property type="molecule type" value="Genomic_DNA"/>
</dbReference>